<organism evidence="2">
    <name type="scientific">Schlesneria paludicola</name>
    <dbReference type="NCBI Taxonomy" id="360056"/>
    <lineage>
        <taxon>Bacteria</taxon>
        <taxon>Pseudomonadati</taxon>
        <taxon>Planctomycetota</taxon>
        <taxon>Planctomycetia</taxon>
        <taxon>Planctomycetales</taxon>
        <taxon>Planctomycetaceae</taxon>
        <taxon>Schlesneria</taxon>
    </lineage>
</organism>
<evidence type="ECO:0000313" key="2">
    <source>
        <dbReference type="EMBL" id="HEN14818.1"/>
    </source>
</evidence>
<feature type="transmembrane region" description="Helical" evidence="1">
    <location>
        <begin position="20"/>
        <end position="45"/>
    </location>
</feature>
<reference evidence="2" key="1">
    <citation type="journal article" date="2020" name="mSystems">
        <title>Genome- and Community-Level Interaction Insights into Carbon Utilization and Element Cycling Functions of Hydrothermarchaeota in Hydrothermal Sediment.</title>
        <authorList>
            <person name="Zhou Z."/>
            <person name="Liu Y."/>
            <person name="Xu W."/>
            <person name="Pan J."/>
            <person name="Luo Z.H."/>
            <person name="Li M."/>
        </authorList>
    </citation>
    <scope>NUCLEOTIDE SEQUENCE [LARGE SCALE GENOMIC DNA]</scope>
    <source>
        <strain evidence="2">SpSt-339</strain>
    </source>
</reference>
<keyword evidence="1" id="KW-1133">Transmembrane helix</keyword>
<proteinExistence type="predicted"/>
<accession>A0A7C2JZU0</accession>
<dbReference type="AlphaFoldDB" id="A0A7C2JZU0"/>
<keyword evidence="1" id="KW-0472">Membrane</keyword>
<dbReference type="EMBL" id="DSOK01000150">
    <property type="protein sequence ID" value="HEN14818.1"/>
    <property type="molecule type" value="Genomic_DNA"/>
</dbReference>
<protein>
    <submittedName>
        <fullName evidence="2">Uncharacterized protein</fullName>
    </submittedName>
</protein>
<gene>
    <name evidence="2" type="ORF">ENQ76_05025</name>
</gene>
<comment type="caution">
    <text evidence="2">The sequence shown here is derived from an EMBL/GenBank/DDBJ whole genome shotgun (WGS) entry which is preliminary data.</text>
</comment>
<sequence>MAAPKLTKEERSAIESIRKLDVRLVLVFELAYLVPVSFFIIWGLLDPDPSLYVMALVVLWFFRGWHLKANLSGIPALQSALAKYATAFELPSNQG</sequence>
<name>A0A7C2JZU0_9PLAN</name>
<evidence type="ECO:0000256" key="1">
    <source>
        <dbReference type="SAM" id="Phobius"/>
    </source>
</evidence>
<keyword evidence="1" id="KW-0812">Transmembrane</keyword>
<feature type="transmembrane region" description="Helical" evidence="1">
    <location>
        <begin position="51"/>
        <end position="67"/>
    </location>
</feature>